<dbReference type="InterPro" id="IPR036322">
    <property type="entry name" value="WD40_repeat_dom_sf"/>
</dbReference>
<proteinExistence type="predicted"/>
<evidence type="ECO:0000313" key="9">
    <source>
        <dbReference type="EMBL" id="WBW71262.1"/>
    </source>
</evidence>
<keyword evidence="10" id="KW-1185">Reference proteome</keyword>
<dbReference type="RefSeq" id="XP_056035505.1">
    <property type="nucleotide sequence ID" value="XM_056179541.1"/>
</dbReference>
<dbReference type="Pfam" id="PF00400">
    <property type="entry name" value="WD40"/>
    <property type="match status" value="1"/>
</dbReference>
<feature type="domain" description="BING4 C-terminal" evidence="8">
    <location>
        <begin position="342"/>
        <end position="421"/>
    </location>
</feature>
<dbReference type="KEGG" id="som:SOMG_00747"/>
<dbReference type="PROSITE" id="PS50082">
    <property type="entry name" value="WD_REPEATS_2"/>
    <property type="match status" value="1"/>
</dbReference>
<dbReference type="Proteomes" id="UP001212411">
    <property type="component" value="Chromosome 1"/>
</dbReference>
<feature type="coiled-coil region" evidence="6">
    <location>
        <begin position="31"/>
        <end position="58"/>
    </location>
</feature>
<feature type="repeat" description="WD" evidence="5">
    <location>
        <begin position="261"/>
        <end position="302"/>
    </location>
</feature>
<evidence type="ECO:0000256" key="2">
    <source>
        <dbReference type="ARBA" id="ARBA00022574"/>
    </source>
</evidence>
<comment type="subcellular location">
    <subcellularLocation>
        <location evidence="1">Nucleus</location>
        <location evidence="1">Nucleolus</location>
    </subcellularLocation>
</comment>
<dbReference type="AlphaFoldDB" id="A0AAE9W9G5"/>
<dbReference type="InterPro" id="IPR012952">
    <property type="entry name" value="BING4_C_dom"/>
</dbReference>
<evidence type="ECO:0000259" key="8">
    <source>
        <dbReference type="SMART" id="SM01033"/>
    </source>
</evidence>
<dbReference type="GeneID" id="80874230"/>
<evidence type="ECO:0000256" key="6">
    <source>
        <dbReference type="SAM" id="Coils"/>
    </source>
</evidence>
<dbReference type="EMBL" id="CP115611">
    <property type="protein sequence ID" value="WBW71262.1"/>
    <property type="molecule type" value="Genomic_DNA"/>
</dbReference>
<dbReference type="InterPro" id="IPR040315">
    <property type="entry name" value="WDR46/Utp7"/>
</dbReference>
<keyword evidence="2 5" id="KW-0853">WD repeat</keyword>
<dbReference type="InterPro" id="IPR001680">
    <property type="entry name" value="WD40_rpt"/>
</dbReference>
<dbReference type="GO" id="GO:0000462">
    <property type="term" value="P:maturation of SSU-rRNA from tricistronic rRNA transcript (SSU-rRNA, 5.8S rRNA, LSU-rRNA)"/>
    <property type="evidence" value="ECO:0007669"/>
    <property type="project" value="TreeGrafter"/>
</dbReference>
<dbReference type="PANTHER" id="PTHR14085:SF3">
    <property type="entry name" value="WD REPEAT-CONTAINING PROTEIN 46"/>
    <property type="match status" value="1"/>
</dbReference>
<reference evidence="9 10" key="1">
    <citation type="journal article" date="2023" name="G3 (Bethesda)">
        <title>A high-quality reference genome for the fission yeast Schizosaccharomyces osmophilus.</title>
        <authorList>
            <person name="Jia G.S."/>
            <person name="Zhang W.C."/>
            <person name="Liang Y."/>
            <person name="Liu X.H."/>
            <person name="Rhind N."/>
            <person name="Pidoux A."/>
            <person name="Brysch-Herzberg M."/>
            <person name="Du L.L."/>
        </authorList>
    </citation>
    <scope>NUCLEOTIDE SEQUENCE [LARGE SCALE GENOMIC DNA]</scope>
    <source>
        <strain evidence="9 10">CBS 15793</strain>
    </source>
</reference>
<dbReference type="SMART" id="SM01033">
    <property type="entry name" value="BING4CT"/>
    <property type="match status" value="1"/>
</dbReference>
<dbReference type="PANTHER" id="PTHR14085">
    <property type="entry name" value="WD-REPEAT PROTEIN BING4"/>
    <property type="match status" value="1"/>
</dbReference>
<dbReference type="PROSITE" id="PS50294">
    <property type="entry name" value="WD_REPEATS_REGION"/>
    <property type="match status" value="1"/>
</dbReference>
<keyword evidence="4" id="KW-0539">Nucleus</keyword>
<feature type="compositionally biased region" description="Basic and acidic residues" evidence="7">
    <location>
        <begin position="435"/>
        <end position="446"/>
    </location>
</feature>
<dbReference type="PROSITE" id="PS00678">
    <property type="entry name" value="WD_REPEATS_1"/>
    <property type="match status" value="1"/>
</dbReference>
<evidence type="ECO:0000256" key="4">
    <source>
        <dbReference type="ARBA" id="ARBA00023242"/>
    </source>
</evidence>
<evidence type="ECO:0000256" key="5">
    <source>
        <dbReference type="PROSITE-ProRule" id="PRU00221"/>
    </source>
</evidence>
<sequence>MSAQQLNLDEVKAKTNKYSRGRKLNPKKIKDKKLRSNVQKIEERIENVETDLSKTELLRVDEPGYLEAEGLEKTYKFTQNQIAPNVALETATKSFSLGLDKFGSYNFDYTRDGRMVLLGGRKGHVAAFDWRNGKLLTELHLQETIRDVKWFHNHQYFAVAQKKYVYVYDNMGTEIHCLKRHIDVNALDFLPYHLLLTSIGNAGYLKYQDVSTGQLVAEHRTGMGACHVLRQNPYNAVEHVGHANGQVTLWAPSSTTPLVKMLTHRGPVRDVAVDREGKYMVTAGADSLMKVWDLRNYKEVHSYYTPTPAQRMTLSDTGLLTVGWGSHATVWKDALRTKQSSPYMNHMIPSSSVVDLHYCPYEDILGIGHDKGFESVIIPGSGEPNYDSYENDPFAAKKQRQETEVRQLLEKLRPEMISLRPEFIGNVDRAAPSVRKQEVQEEKPPEQKWLPKNKARGKNSALRRYVRKHARNVVDQRRLNVEKSLESEKKMREQRVRQEKGLPQEREKWGYALSRFSRGK</sequence>
<evidence type="ECO:0000256" key="3">
    <source>
        <dbReference type="ARBA" id="ARBA00022737"/>
    </source>
</evidence>
<organism evidence="9 10">
    <name type="scientific">Schizosaccharomyces osmophilus</name>
    <dbReference type="NCBI Taxonomy" id="2545709"/>
    <lineage>
        <taxon>Eukaryota</taxon>
        <taxon>Fungi</taxon>
        <taxon>Dikarya</taxon>
        <taxon>Ascomycota</taxon>
        <taxon>Taphrinomycotina</taxon>
        <taxon>Schizosaccharomycetes</taxon>
        <taxon>Schizosaccharomycetales</taxon>
        <taxon>Schizosaccharomycetaceae</taxon>
        <taxon>Schizosaccharomyces</taxon>
    </lineage>
</organism>
<feature type="region of interest" description="Disordered" evidence="7">
    <location>
        <begin position="482"/>
        <end position="504"/>
    </location>
</feature>
<name>A0AAE9W9G5_9SCHI</name>
<keyword evidence="6" id="KW-0175">Coiled coil</keyword>
<dbReference type="Pfam" id="PF08149">
    <property type="entry name" value="BING4CT"/>
    <property type="match status" value="1"/>
</dbReference>
<dbReference type="InterPro" id="IPR015943">
    <property type="entry name" value="WD40/YVTN_repeat-like_dom_sf"/>
</dbReference>
<evidence type="ECO:0000256" key="1">
    <source>
        <dbReference type="ARBA" id="ARBA00004604"/>
    </source>
</evidence>
<dbReference type="InterPro" id="IPR019775">
    <property type="entry name" value="WD40_repeat_CS"/>
</dbReference>
<dbReference type="SMART" id="SM00320">
    <property type="entry name" value="WD40"/>
    <property type="match status" value="3"/>
</dbReference>
<keyword evidence="3" id="KW-0677">Repeat</keyword>
<accession>A0AAE9W9G5</accession>
<protein>
    <submittedName>
        <fullName evidence="9">U3 snoRNP-associated protein Utp7</fullName>
    </submittedName>
</protein>
<evidence type="ECO:0000256" key="7">
    <source>
        <dbReference type="SAM" id="MobiDB-lite"/>
    </source>
</evidence>
<dbReference type="FunFam" id="2.130.10.10:FF:001271">
    <property type="entry name" value="Probable U3 small nucleolar RNA-associated protein 7"/>
    <property type="match status" value="1"/>
</dbReference>
<feature type="region of interest" description="Disordered" evidence="7">
    <location>
        <begin position="430"/>
        <end position="460"/>
    </location>
</feature>
<dbReference type="SUPFAM" id="SSF50978">
    <property type="entry name" value="WD40 repeat-like"/>
    <property type="match status" value="1"/>
</dbReference>
<dbReference type="GO" id="GO:0030686">
    <property type="term" value="C:90S preribosome"/>
    <property type="evidence" value="ECO:0007669"/>
    <property type="project" value="TreeGrafter"/>
</dbReference>
<evidence type="ECO:0000313" key="10">
    <source>
        <dbReference type="Proteomes" id="UP001212411"/>
    </source>
</evidence>
<gene>
    <name evidence="9" type="primary">utp7</name>
    <name evidence="9" type="ORF">SOMG_00747</name>
</gene>
<dbReference type="FunFam" id="2.130.10.10:FF:000680">
    <property type="entry name" value="UTP7p Nucleolar protein"/>
    <property type="match status" value="1"/>
</dbReference>
<dbReference type="Gene3D" id="2.130.10.10">
    <property type="entry name" value="YVTN repeat-like/Quinoprotein amine dehydrogenase"/>
    <property type="match status" value="1"/>
</dbReference>
<dbReference type="GO" id="GO:0032040">
    <property type="term" value="C:small-subunit processome"/>
    <property type="evidence" value="ECO:0007669"/>
    <property type="project" value="TreeGrafter"/>
</dbReference>